<keyword evidence="3 8" id="KW-0808">Transferase</keyword>
<keyword evidence="5" id="KW-0680">Restriction system</keyword>
<evidence type="ECO:0000256" key="6">
    <source>
        <dbReference type="ARBA" id="ARBA00047942"/>
    </source>
</evidence>
<dbReference type="InterPro" id="IPR002052">
    <property type="entry name" value="DNA_methylase_N6_adenine_CS"/>
</dbReference>
<organism evidence="8 9">
    <name type="scientific">Staphylococcus saccharolyticus</name>
    <dbReference type="NCBI Taxonomy" id="33028"/>
    <lineage>
        <taxon>Bacteria</taxon>
        <taxon>Bacillati</taxon>
        <taxon>Bacillota</taxon>
        <taxon>Bacilli</taxon>
        <taxon>Bacillales</taxon>
        <taxon>Staphylococcaceae</taxon>
        <taxon>Staphylococcus</taxon>
    </lineage>
</organism>
<dbReference type="GO" id="GO:0003677">
    <property type="term" value="F:DNA binding"/>
    <property type="evidence" value="ECO:0007669"/>
    <property type="project" value="InterPro"/>
</dbReference>
<comment type="catalytic activity">
    <reaction evidence="6">
        <text>a 2'-deoxyadenosine in DNA + S-adenosyl-L-methionine = an N(6)-methyl-2'-deoxyadenosine in DNA + S-adenosyl-L-homocysteine + H(+)</text>
        <dbReference type="Rhea" id="RHEA:15197"/>
        <dbReference type="Rhea" id="RHEA-COMP:12418"/>
        <dbReference type="Rhea" id="RHEA-COMP:12419"/>
        <dbReference type="ChEBI" id="CHEBI:15378"/>
        <dbReference type="ChEBI" id="CHEBI:57856"/>
        <dbReference type="ChEBI" id="CHEBI:59789"/>
        <dbReference type="ChEBI" id="CHEBI:90615"/>
        <dbReference type="ChEBI" id="CHEBI:90616"/>
        <dbReference type="EC" id="2.1.1.72"/>
    </reaction>
</comment>
<dbReference type="PANTHER" id="PTHR42933:SF1">
    <property type="entry name" value="SITE-SPECIFIC DNA-METHYLTRANSFERASE (ADENINE-SPECIFIC)"/>
    <property type="match status" value="1"/>
</dbReference>
<reference evidence="8 9" key="1">
    <citation type="submission" date="2018-06" db="EMBL/GenBank/DDBJ databases">
        <authorList>
            <consortium name="Pathogen Informatics"/>
            <person name="Doyle S."/>
        </authorList>
    </citation>
    <scope>NUCLEOTIDE SEQUENCE [LARGE SCALE GENOMIC DNA]</scope>
    <source>
        <strain evidence="8 9">NCTC11807</strain>
    </source>
</reference>
<name>A0A380GWB6_9STAP</name>
<dbReference type="EC" id="2.1.1.72" evidence="1"/>
<dbReference type="GO" id="GO:0009307">
    <property type="term" value="P:DNA restriction-modification system"/>
    <property type="evidence" value="ECO:0007669"/>
    <property type="project" value="UniProtKB-KW"/>
</dbReference>
<dbReference type="EMBL" id="UHDZ01000001">
    <property type="protein sequence ID" value="SUM67061.1"/>
    <property type="molecule type" value="Genomic_DNA"/>
</dbReference>
<evidence type="ECO:0000313" key="8">
    <source>
        <dbReference type="EMBL" id="SUM67061.1"/>
    </source>
</evidence>
<sequence length="211" mass="23914">MTQRVVQDRYFYVLVVKQKFVIIMVKSTNSTTYNLARMNMLLHDVNFKAFQIENGDTLEAPAFEGQTFDAVVANPPYSAKWNAAPQLLKDERFSDYGKLAPKSKVDFAFIQHMIYHLDDEGTIAIVLLHGVLFRGAAEGTIRQYLIQEKNYLDDVIGLPANLFFGTSIPTCILVFKKCRQKGDAIVFIDTSQSFEKGKIKTILQTKMSAKL</sequence>
<evidence type="ECO:0000259" key="7">
    <source>
        <dbReference type="Pfam" id="PF02384"/>
    </source>
</evidence>
<keyword evidence="4" id="KW-0949">S-adenosyl-L-methionine</keyword>
<evidence type="ECO:0000256" key="1">
    <source>
        <dbReference type="ARBA" id="ARBA00011900"/>
    </source>
</evidence>
<evidence type="ECO:0000256" key="3">
    <source>
        <dbReference type="ARBA" id="ARBA00022679"/>
    </source>
</evidence>
<feature type="domain" description="DNA methylase adenine-specific" evidence="7">
    <location>
        <begin position="24"/>
        <end position="206"/>
    </location>
</feature>
<dbReference type="GO" id="GO:0008170">
    <property type="term" value="F:N-methyltransferase activity"/>
    <property type="evidence" value="ECO:0007669"/>
    <property type="project" value="InterPro"/>
</dbReference>
<dbReference type="PRINTS" id="PR00507">
    <property type="entry name" value="N12N6MTFRASE"/>
</dbReference>
<accession>A0A380GWB6</accession>
<dbReference type="GO" id="GO:0009007">
    <property type="term" value="F:site-specific DNA-methyltransferase (adenine-specific) activity"/>
    <property type="evidence" value="ECO:0007669"/>
    <property type="project" value="UniProtKB-EC"/>
</dbReference>
<protein>
    <recommendedName>
        <fullName evidence="1">site-specific DNA-methyltransferase (adenine-specific)</fullName>
        <ecNumber evidence="1">2.1.1.72</ecNumber>
    </recommendedName>
</protein>
<keyword evidence="2 8" id="KW-0489">Methyltransferase</keyword>
<dbReference type="Gene3D" id="3.40.50.150">
    <property type="entry name" value="Vaccinia Virus protein VP39"/>
    <property type="match status" value="1"/>
</dbReference>
<evidence type="ECO:0000313" key="9">
    <source>
        <dbReference type="Proteomes" id="UP000255425"/>
    </source>
</evidence>
<gene>
    <name evidence="8" type="ORF">NCTC11807_00112</name>
</gene>
<dbReference type="Pfam" id="PF02384">
    <property type="entry name" value="N6_Mtase"/>
    <property type="match status" value="1"/>
</dbReference>
<dbReference type="InterPro" id="IPR051537">
    <property type="entry name" value="DNA_Adenine_Mtase"/>
</dbReference>
<evidence type="ECO:0000256" key="5">
    <source>
        <dbReference type="ARBA" id="ARBA00022747"/>
    </source>
</evidence>
<dbReference type="InterPro" id="IPR029063">
    <property type="entry name" value="SAM-dependent_MTases_sf"/>
</dbReference>
<dbReference type="PANTHER" id="PTHR42933">
    <property type="entry name" value="SLR6095 PROTEIN"/>
    <property type="match status" value="1"/>
</dbReference>
<dbReference type="SUPFAM" id="SSF53335">
    <property type="entry name" value="S-adenosyl-L-methionine-dependent methyltransferases"/>
    <property type="match status" value="1"/>
</dbReference>
<proteinExistence type="predicted"/>
<evidence type="ECO:0000256" key="4">
    <source>
        <dbReference type="ARBA" id="ARBA00022691"/>
    </source>
</evidence>
<dbReference type="AlphaFoldDB" id="A0A380GWB6"/>
<keyword evidence="9" id="KW-1185">Reference proteome</keyword>
<dbReference type="Proteomes" id="UP000255425">
    <property type="component" value="Unassembled WGS sequence"/>
</dbReference>
<dbReference type="InterPro" id="IPR003356">
    <property type="entry name" value="DNA_methylase_A-5"/>
</dbReference>
<dbReference type="PROSITE" id="PS00092">
    <property type="entry name" value="N6_MTASE"/>
    <property type="match status" value="1"/>
</dbReference>
<dbReference type="GO" id="GO:0032259">
    <property type="term" value="P:methylation"/>
    <property type="evidence" value="ECO:0007669"/>
    <property type="project" value="UniProtKB-KW"/>
</dbReference>
<evidence type="ECO:0000256" key="2">
    <source>
        <dbReference type="ARBA" id="ARBA00022603"/>
    </source>
</evidence>